<organism evidence="2 3">
    <name type="scientific">Vibrio variabilis</name>
    <dbReference type="NCBI Taxonomy" id="990271"/>
    <lineage>
        <taxon>Bacteria</taxon>
        <taxon>Pseudomonadati</taxon>
        <taxon>Pseudomonadota</taxon>
        <taxon>Gammaproteobacteria</taxon>
        <taxon>Vibrionales</taxon>
        <taxon>Vibrionaceae</taxon>
        <taxon>Vibrio</taxon>
    </lineage>
</organism>
<keyword evidence="3" id="KW-1185">Reference proteome</keyword>
<feature type="transmembrane region" description="Helical" evidence="1">
    <location>
        <begin position="72"/>
        <end position="98"/>
    </location>
</feature>
<evidence type="ECO:0000256" key="1">
    <source>
        <dbReference type="SAM" id="Phobius"/>
    </source>
</evidence>
<keyword evidence="1" id="KW-0812">Transmembrane</keyword>
<dbReference type="Pfam" id="PF02515">
    <property type="entry name" value="CoA_transf_3"/>
    <property type="match status" value="1"/>
</dbReference>
<dbReference type="SUPFAM" id="SSF89796">
    <property type="entry name" value="CoA-transferase family III (CaiB/BaiF)"/>
    <property type="match status" value="1"/>
</dbReference>
<evidence type="ECO:0000313" key="2">
    <source>
        <dbReference type="EMBL" id="GAL27830.1"/>
    </source>
</evidence>
<accession>A0ABQ0JHN5</accession>
<name>A0ABQ0JHN5_9VIBR</name>
<sequence length="111" mass="11977">MDIVTGSNLVHAILSALIRKRRTGKGAKVDVSLMESIIDFQFEGLTTYLNVDSSAPERSKIANAHAYLGAPYGIYATATVSLPLLWAILLFSLTPLVWNSLSNMGPIIAIT</sequence>
<dbReference type="InterPro" id="IPR044855">
    <property type="entry name" value="CoA-Trfase_III_dom3_sf"/>
</dbReference>
<dbReference type="Gene3D" id="3.30.1540.10">
    <property type="entry name" value="formyl-coa transferase, domain 3"/>
    <property type="match status" value="1"/>
</dbReference>
<evidence type="ECO:0000313" key="3">
    <source>
        <dbReference type="Proteomes" id="UP000029223"/>
    </source>
</evidence>
<keyword evidence="1" id="KW-1133">Transmembrane helix</keyword>
<protein>
    <submittedName>
        <fullName evidence="2">Probable racemase</fullName>
    </submittedName>
</protein>
<comment type="caution">
    <text evidence="2">The sequence shown here is derived from an EMBL/GenBank/DDBJ whole genome shotgun (WGS) entry which is preliminary data.</text>
</comment>
<proteinExistence type="predicted"/>
<dbReference type="Gene3D" id="3.40.50.10540">
    <property type="entry name" value="Crotonobetainyl-coa:carnitine coa-transferase, domain 1"/>
    <property type="match status" value="1"/>
</dbReference>
<dbReference type="Proteomes" id="UP000029223">
    <property type="component" value="Unassembled WGS sequence"/>
</dbReference>
<dbReference type="EMBL" id="BBMS01000034">
    <property type="protein sequence ID" value="GAL27830.1"/>
    <property type="molecule type" value="Genomic_DNA"/>
</dbReference>
<gene>
    <name evidence="2" type="ORF">JCM19239_4795</name>
</gene>
<dbReference type="InterPro" id="IPR003673">
    <property type="entry name" value="CoA-Trfase_fam_III"/>
</dbReference>
<dbReference type="InterPro" id="IPR023606">
    <property type="entry name" value="CoA-Trfase_III_dom_1_sf"/>
</dbReference>
<keyword evidence="1" id="KW-0472">Membrane</keyword>
<reference evidence="3" key="1">
    <citation type="submission" date="2014-09" db="EMBL/GenBank/DDBJ databases">
        <title>Vibrio variabilis JCM 19239. (C206) whole genome shotgun sequence.</title>
        <authorList>
            <person name="Sawabe T."/>
            <person name="Meirelles P."/>
            <person name="Nakanishi M."/>
            <person name="Sayaka M."/>
            <person name="Hattori M."/>
            <person name="Ohkuma M."/>
        </authorList>
    </citation>
    <scope>NUCLEOTIDE SEQUENCE [LARGE SCALE GENOMIC DNA]</scope>
    <source>
        <strain evidence="3">JCM 19239</strain>
    </source>
</reference>